<evidence type="ECO:0000256" key="1">
    <source>
        <dbReference type="ARBA" id="ARBA00000971"/>
    </source>
</evidence>
<dbReference type="InterPro" id="IPR052273">
    <property type="entry name" value="PPIase_FKBP"/>
</dbReference>
<keyword evidence="4" id="KW-0677">Repeat</keyword>
<dbReference type="GO" id="GO:0003755">
    <property type="term" value="F:peptidyl-prolyl cis-trans isomerase activity"/>
    <property type="evidence" value="ECO:0007669"/>
    <property type="project" value="UniProtKB-KW"/>
</dbReference>
<protein>
    <recommendedName>
        <fullName evidence="2">peptidylprolyl isomerase</fullName>
        <ecNumber evidence="2">5.2.1.8</ecNumber>
    </recommendedName>
    <alternativeName>
        <fullName evidence="7">Rotamase</fullName>
    </alternativeName>
</protein>
<evidence type="ECO:0000313" key="10">
    <source>
        <dbReference type="EMBL" id="NMM44498.1"/>
    </source>
</evidence>
<dbReference type="EMBL" id="JABBNT010000002">
    <property type="protein sequence ID" value="NMM44498.1"/>
    <property type="molecule type" value="Genomic_DNA"/>
</dbReference>
<feature type="region of interest" description="Disordered" evidence="8">
    <location>
        <begin position="164"/>
        <end position="187"/>
    </location>
</feature>
<feature type="domain" description="EF-hand" evidence="9">
    <location>
        <begin position="140"/>
        <end position="166"/>
    </location>
</feature>
<proteinExistence type="predicted"/>
<dbReference type="InterPro" id="IPR002048">
    <property type="entry name" value="EF_hand_dom"/>
</dbReference>
<dbReference type="RefSeq" id="WP_169624779.1">
    <property type="nucleotide sequence ID" value="NZ_JABBNT010000002.1"/>
</dbReference>
<keyword evidence="11" id="KW-1185">Reference proteome</keyword>
<accession>A0A7Y0HFE6</accession>
<dbReference type="Proteomes" id="UP000539372">
    <property type="component" value="Unassembled WGS sequence"/>
</dbReference>
<evidence type="ECO:0000256" key="8">
    <source>
        <dbReference type="SAM" id="MobiDB-lite"/>
    </source>
</evidence>
<comment type="catalytic activity">
    <reaction evidence="1">
        <text>[protein]-peptidylproline (omega=180) = [protein]-peptidylproline (omega=0)</text>
        <dbReference type="Rhea" id="RHEA:16237"/>
        <dbReference type="Rhea" id="RHEA-COMP:10747"/>
        <dbReference type="Rhea" id="RHEA-COMP:10748"/>
        <dbReference type="ChEBI" id="CHEBI:83833"/>
        <dbReference type="ChEBI" id="CHEBI:83834"/>
        <dbReference type="EC" id="5.2.1.8"/>
    </reaction>
</comment>
<evidence type="ECO:0000256" key="2">
    <source>
        <dbReference type="ARBA" id="ARBA00013194"/>
    </source>
</evidence>
<keyword evidence="6" id="KW-0413">Isomerase</keyword>
<dbReference type="PROSITE" id="PS00018">
    <property type="entry name" value="EF_HAND_1"/>
    <property type="match status" value="3"/>
</dbReference>
<name>A0A7Y0HFE6_9PROT</name>
<dbReference type="PANTHER" id="PTHR46222:SF3">
    <property type="entry name" value="PEPTIDYLPROLYL ISOMERASE"/>
    <property type="match status" value="1"/>
</dbReference>
<evidence type="ECO:0000259" key="9">
    <source>
        <dbReference type="PROSITE" id="PS50222"/>
    </source>
</evidence>
<evidence type="ECO:0000256" key="3">
    <source>
        <dbReference type="ARBA" id="ARBA00022729"/>
    </source>
</evidence>
<evidence type="ECO:0000256" key="7">
    <source>
        <dbReference type="ARBA" id="ARBA00029569"/>
    </source>
</evidence>
<comment type="caution">
    <text evidence="10">The sequence shown here is derived from an EMBL/GenBank/DDBJ whole genome shotgun (WGS) entry which is preliminary data.</text>
</comment>
<dbReference type="GO" id="GO:0005509">
    <property type="term" value="F:calcium ion binding"/>
    <property type="evidence" value="ECO:0007669"/>
    <property type="project" value="InterPro"/>
</dbReference>
<dbReference type="SMART" id="SM00054">
    <property type="entry name" value="EFh"/>
    <property type="match status" value="4"/>
</dbReference>
<feature type="domain" description="EF-hand" evidence="9">
    <location>
        <begin position="74"/>
        <end position="109"/>
    </location>
</feature>
<dbReference type="Pfam" id="PF13202">
    <property type="entry name" value="EF-hand_5"/>
    <property type="match status" value="4"/>
</dbReference>
<evidence type="ECO:0000256" key="4">
    <source>
        <dbReference type="ARBA" id="ARBA00022737"/>
    </source>
</evidence>
<dbReference type="SUPFAM" id="SSF47473">
    <property type="entry name" value="EF-hand"/>
    <property type="match status" value="1"/>
</dbReference>
<dbReference type="EC" id="5.2.1.8" evidence="2"/>
<keyword evidence="5" id="KW-0697">Rotamase</keyword>
<dbReference type="AlphaFoldDB" id="A0A7Y0HFE6"/>
<evidence type="ECO:0000313" key="11">
    <source>
        <dbReference type="Proteomes" id="UP000539372"/>
    </source>
</evidence>
<gene>
    <name evidence="10" type="ORF">HH303_08405</name>
</gene>
<evidence type="ECO:0000256" key="6">
    <source>
        <dbReference type="ARBA" id="ARBA00023235"/>
    </source>
</evidence>
<dbReference type="InterPro" id="IPR018247">
    <property type="entry name" value="EF_Hand_1_Ca_BS"/>
</dbReference>
<dbReference type="PANTHER" id="PTHR46222">
    <property type="entry name" value="PEPTIDYL-PROLYL CIS-TRANS ISOMERASE FKBP7/14"/>
    <property type="match status" value="1"/>
</dbReference>
<dbReference type="InterPro" id="IPR011992">
    <property type="entry name" value="EF-hand-dom_pair"/>
</dbReference>
<dbReference type="PROSITE" id="PS50222">
    <property type="entry name" value="EF_HAND_2"/>
    <property type="match status" value="2"/>
</dbReference>
<sequence>MALSRKSVGILAGTFGLVAGIIGGSAIMAQAGFRHGGEYGPGMGGHHGMGPGPHMERMFGEMDANGDASITREEFDAFRADRFGQFDADQDGAVTPKEMTTGMRKLRFQALDADGNGQISEAEYMDAQMGGKRGWGGRHFSRMDTDGDGRLSKEEMDAFSNRMFSRMDDNEDGVVQGNEMPFGPKKN</sequence>
<reference evidence="10 11" key="1">
    <citation type="submission" date="2020-04" db="EMBL/GenBank/DDBJ databases">
        <title>Rhodospirillaceae bacterium KN72 isolated from deep sea.</title>
        <authorList>
            <person name="Zhang D.-C."/>
        </authorList>
    </citation>
    <scope>NUCLEOTIDE SEQUENCE [LARGE SCALE GENOMIC DNA]</scope>
    <source>
        <strain evidence="10 11">KN72</strain>
    </source>
</reference>
<keyword evidence="3" id="KW-0732">Signal</keyword>
<dbReference type="Gene3D" id="1.10.238.10">
    <property type="entry name" value="EF-hand"/>
    <property type="match status" value="2"/>
</dbReference>
<organism evidence="10 11">
    <name type="scientific">Pacificispira spongiicola</name>
    <dbReference type="NCBI Taxonomy" id="2729598"/>
    <lineage>
        <taxon>Bacteria</taxon>
        <taxon>Pseudomonadati</taxon>
        <taxon>Pseudomonadota</taxon>
        <taxon>Alphaproteobacteria</taxon>
        <taxon>Rhodospirillales</taxon>
        <taxon>Rhodospirillaceae</taxon>
        <taxon>Pacificispira</taxon>
    </lineage>
</organism>
<evidence type="ECO:0000256" key="5">
    <source>
        <dbReference type="ARBA" id="ARBA00023110"/>
    </source>
</evidence>